<evidence type="ECO:0000259" key="5">
    <source>
        <dbReference type="Pfam" id="PF00185"/>
    </source>
</evidence>
<sequence>MERELGFGFTGIAGVYLARQQANAGRRCRRRNVVLARGETGGLPVHQRHFLHLDDRTGDEIKQLLNTAIDIKKRIRGDREFSPLSRKTMAMVFAKPSARTRVSFETGMFLMGGHALHLGQEIGIGTREATKDVARVLSGYNDIIMARLFKHQDIIELANYATVPVINGLTDFNHPCQVMADALTILETLGTLEGVKVVYVGDGNNMVHSWLELASRVPIDFVCCCPEVRKGFSLTTRLILASQLTEVL</sequence>
<dbReference type="InterPro" id="IPR006131">
    <property type="entry name" value="Asp_carbamoyltransf_Asp/Orn-bd"/>
</dbReference>
<feature type="domain" description="Aspartate/ornithine carbamoyltransferase Asp/Orn-binding" evidence="5">
    <location>
        <begin position="193"/>
        <end position="228"/>
    </location>
</feature>
<dbReference type="GO" id="GO:0042450">
    <property type="term" value="P:L-arginine biosynthetic process via ornithine"/>
    <property type="evidence" value="ECO:0007669"/>
    <property type="project" value="TreeGrafter"/>
</dbReference>
<dbReference type="PRINTS" id="PR00102">
    <property type="entry name" value="OTCASE"/>
</dbReference>
<organism evidence="7">
    <name type="scientific">Compsopogon caeruleus</name>
    <dbReference type="NCBI Taxonomy" id="31354"/>
    <lineage>
        <taxon>Eukaryota</taxon>
        <taxon>Rhodophyta</taxon>
        <taxon>Compsopogonophyceae</taxon>
        <taxon>Compsopogonales</taxon>
        <taxon>Compsopogonaceae</taxon>
        <taxon>Compsopogon</taxon>
    </lineage>
</organism>
<gene>
    <name evidence="7" type="ORF">CCAE0312_LOCUS8653</name>
</gene>
<dbReference type="SUPFAM" id="SSF53671">
    <property type="entry name" value="Aspartate/ornithine carbamoyltransferase"/>
    <property type="match status" value="1"/>
</dbReference>
<evidence type="ECO:0000256" key="3">
    <source>
        <dbReference type="ARBA" id="ARBA00022679"/>
    </source>
</evidence>
<dbReference type="PANTHER" id="PTHR45753">
    <property type="entry name" value="ORNITHINE CARBAMOYLTRANSFERASE, MITOCHONDRIAL"/>
    <property type="match status" value="1"/>
</dbReference>
<dbReference type="InterPro" id="IPR036901">
    <property type="entry name" value="Asp/Orn_carbamoylTrfase_sf"/>
</dbReference>
<evidence type="ECO:0000256" key="4">
    <source>
        <dbReference type="RuleBase" id="RU003634"/>
    </source>
</evidence>
<dbReference type="EMBL" id="HBGH01015510">
    <property type="protein sequence ID" value="CAD9236557.1"/>
    <property type="molecule type" value="Transcribed_RNA"/>
</dbReference>
<dbReference type="PANTHER" id="PTHR45753:SF3">
    <property type="entry name" value="ORNITHINE TRANSCARBAMYLASE, MITOCHONDRIAL"/>
    <property type="match status" value="1"/>
</dbReference>
<proteinExistence type="inferred from homology"/>
<protein>
    <recommendedName>
        <fullName evidence="2">ornithine carbamoyltransferase</fullName>
        <ecNumber evidence="2">2.1.3.3</ecNumber>
    </recommendedName>
</protein>
<dbReference type="GO" id="GO:0016597">
    <property type="term" value="F:amino acid binding"/>
    <property type="evidence" value="ECO:0007669"/>
    <property type="project" value="InterPro"/>
</dbReference>
<dbReference type="InterPro" id="IPR006130">
    <property type="entry name" value="Asp/Orn_carbamoylTrfase"/>
</dbReference>
<dbReference type="Pfam" id="PF02729">
    <property type="entry name" value="OTCace_N"/>
    <property type="match status" value="1"/>
</dbReference>
<dbReference type="InterPro" id="IPR006132">
    <property type="entry name" value="Asp/Orn_carbamoyltranf_P-bd"/>
</dbReference>
<evidence type="ECO:0000313" key="7">
    <source>
        <dbReference type="EMBL" id="CAD9236557.1"/>
    </source>
</evidence>
<dbReference type="AlphaFoldDB" id="A0A7S1XGX6"/>
<evidence type="ECO:0000256" key="1">
    <source>
        <dbReference type="ARBA" id="ARBA00007805"/>
    </source>
</evidence>
<dbReference type="GO" id="GO:0019240">
    <property type="term" value="P:citrulline biosynthetic process"/>
    <property type="evidence" value="ECO:0007669"/>
    <property type="project" value="TreeGrafter"/>
</dbReference>
<dbReference type="EC" id="2.1.3.3" evidence="2"/>
<dbReference type="Pfam" id="PF00185">
    <property type="entry name" value="OTCace"/>
    <property type="match status" value="1"/>
</dbReference>
<evidence type="ECO:0000256" key="2">
    <source>
        <dbReference type="ARBA" id="ARBA00013007"/>
    </source>
</evidence>
<accession>A0A7S1XGX6</accession>
<reference evidence="7" key="1">
    <citation type="submission" date="2021-01" db="EMBL/GenBank/DDBJ databases">
        <authorList>
            <person name="Corre E."/>
            <person name="Pelletier E."/>
            <person name="Niang G."/>
            <person name="Scheremetjew M."/>
            <person name="Finn R."/>
            <person name="Kale V."/>
            <person name="Holt S."/>
            <person name="Cochrane G."/>
            <person name="Meng A."/>
            <person name="Brown T."/>
            <person name="Cohen L."/>
        </authorList>
    </citation>
    <scope>NUCLEOTIDE SEQUENCE</scope>
    <source>
        <strain evidence="7">SAG 36.94</strain>
    </source>
</reference>
<dbReference type="InterPro" id="IPR002292">
    <property type="entry name" value="Orn/put_carbamltrans"/>
</dbReference>
<name>A0A7S1XGX6_9RHOD</name>
<evidence type="ECO:0000259" key="6">
    <source>
        <dbReference type="Pfam" id="PF02729"/>
    </source>
</evidence>
<dbReference type="PRINTS" id="PR00100">
    <property type="entry name" value="AOTCASE"/>
</dbReference>
<feature type="domain" description="Aspartate/ornithine carbamoyltransferase carbamoyl-P binding" evidence="6">
    <location>
        <begin position="48"/>
        <end position="187"/>
    </location>
</feature>
<dbReference type="GO" id="GO:0004585">
    <property type="term" value="F:ornithine carbamoyltransferase activity"/>
    <property type="evidence" value="ECO:0007669"/>
    <property type="project" value="UniProtKB-EC"/>
</dbReference>
<keyword evidence="3 4" id="KW-0808">Transferase</keyword>
<comment type="similarity">
    <text evidence="1">Belongs to the aspartate/ornithine carbamoyltransferase superfamily. OTCase family.</text>
</comment>
<dbReference type="Gene3D" id="3.40.50.1370">
    <property type="entry name" value="Aspartate/ornithine carbamoyltransferase"/>
    <property type="match status" value="2"/>
</dbReference>